<gene>
    <name evidence="1" type="ORF">PMAYCL1PPCAC_19199</name>
</gene>
<protein>
    <submittedName>
        <fullName evidence="1">Uncharacterized protein</fullName>
    </submittedName>
</protein>
<accession>A0AAN5I277</accession>
<dbReference type="EMBL" id="BTRK01000004">
    <property type="protein sequence ID" value="GMR49004.1"/>
    <property type="molecule type" value="Genomic_DNA"/>
</dbReference>
<reference evidence="2" key="1">
    <citation type="submission" date="2022-10" db="EMBL/GenBank/DDBJ databases">
        <title>Genome assembly of Pristionchus species.</title>
        <authorList>
            <person name="Yoshida K."/>
            <person name="Sommer R.J."/>
        </authorList>
    </citation>
    <scope>NUCLEOTIDE SEQUENCE [LARGE SCALE GENOMIC DNA]</scope>
    <source>
        <strain evidence="2">RS5460</strain>
    </source>
</reference>
<name>A0AAN5I277_9BILA</name>
<keyword evidence="2" id="KW-1185">Reference proteome</keyword>
<evidence type="ECO:0000313" key="2">
    <source>
        <dbReference type="Proteomes" id="UP001328107"/>
    </source>
</evidence>
<dbReference type="Proteomes" id="UP001328107">
    <property type="component" value="Unassembled WGS sequence"/>
</dbReference>
<sequence length="131" mass="14451">LFTRTRRPWLKPSIRMISFITSIRLFFLRFPSTVSHISKVVRGASVPVAPVTVMPSSSFPSSAVALAGGVGATGDGVAAVCLPEASFDPLSLDAFFFPVFFPFSPRSFSRILVCIHPFPLSPRPRKTRRRR</sequence>
<dbReference type="AlphaFoldDB" id="A0AAN5I277"/>
<evidence type="ECO:0000313" key="1">
    <source>
        <dbReference type="EMBL" id="GMR49004.1"/>
    </source>
</evidence>
<organism evidence="1 2">
    <name type="scientific">Pristionchus mayeri</name>
    <dbReference type="NCBI Taxonomy" id="1317129"/>
    <lineage>
        <taxon>Eukaryota</taxon>
        <taxon>Metazoa</taxon>
        <taxon>Ecdysozoa</taxon>
        <taxon>Nematoda</taxon>
        <taxon>Chromadorea</taxon>
        <taxon>Rhabditida</taxon>
        <taxon>Rhabditina</taxon>
        <taxon>Diplogasteromorpha</taxon>
        <taxon>Diplogasteroidea</taxon>
        <taxon>Neodiplogasteridae</taxon>
        <taxon>Pristionchus</taxon>
    </lineage>
</organism>
<comment type="caution">
    <text evidence="1">The sequence shown here is derived from an EMBL/GenBank/DDBJ whole genome shotgun (WGS) entry which is preliminary data.</text>
</comment>
<feature type="non-terminal residue" evidence="1">
    <location>
        <position position="131"/>
    </location>
</feature>
<proteinExistence type="predicted"/>
<feature type="non-terminal residue" evidence="1">
    <location>
        <position position="1"/>
    </location>
</feature>